<sequence>MHFMRNYKGTTLRATQHRALNPPDTHPLFRSTERCNNGQRHAHWTNHKTHGQMFPTGFHVPRFPVQWPSHNAQMHLGSGVAGKRGIGEAGAKSRGYFTTASTVQWLGNRINAAAAHAALAATTDAPGEKRGNPIRNP</sequence>
<protein>
    <submittedName>
        <fullName evidence="1">HDC05448</fullName>
    </submittedName>
</protein>
<dbReference type="EMBL" id="BK003690">
    <property type="protein sequence ID" value="DAA02388.1"/>
    <property type="molecule type" value="Genomic_DNA"/>
</dbReference>
<reference evidence="1" key="1">
    <citation type="journal article" date="2003" name="Genome Biol.">
        <title>An integrated gene annotation and transcriptional profiling approach towards the full gene content of the Drosophila genome.</title>
        <authorList>
            <person name="Hild M."/>
            <person name="Beckmann B."/>
            <person name="Haas S.A."/>
            <person name="Koch B."/>
            <person name="Solovyev V."/>
            <person name="Busold C."/>
            <person name="Fellenberg K."/>
            <person name="Boutros M."/>
            <person name="Vingron M."/>
            <person name="Sauer F."/>
            <person name="Hoheisel J.D."/>
            <person name="Paro R."/>
        </authorList>
    </citation>
    <scope>NUCLEOTIDE SEQUENCE</scope>
</reference>
<proteinExistence type="predicted"/>
<organism evidence="1">
    <name type="scientific">Drosophila melanogaster</name>
    <name type="common">Fruit fly</name>
    <dbReference type="NCBI Taxonomy" id="7227"/>
    <lineage>
        <taxon>Eukaryota</taxon>
        <taxon>Metazoa</taxon>
        <taxon>Ecdysozoa</taxon>
        <taxon>Arthropoda</taxon>
        <taxon>Hexapoda</taxon>
        <taxon>Insecta</taxon>
        <taxon>Pterygota</taxon>
        <taxon>Neoptera</taxon>
        <taxon>Endopterygota</taxon>
        <taxon>Diptera</taxon>
        <taxon>Brachycera</taxon>
        <taxon>Muscomorpha</taxon>
        <taxon>Ephydroidea</taxon>
        <taxon>Drosophilidae</taxon>
        <taxon>Drosophila</taxon>
        <taxon>Sophophora</taxon>
    </lineage>
</organism>
<evidence type="ECO:0000313" key="1">
    <source>
        <dbReference type="EMBL" id="DAA02388.1"/>
    </source>
</evidence>
<gene>
    <name evidence="1" type="ORF">HDC05448</name>
</gene>
<dbReference type="AlphaFoldDB" id="Q6IGS6"/>
<accession>Q6IGS6</accession>
<name>Q6IGS6_DROME</name>